<accession>A0A218MLI0</accession>
<reference evidence="1" key="1">
    <citation type="submission" date="2016-10" db="EMBL/GenBank/DDBJ databases">
        <authorList>
            <person name="Varghese N."/>
        </authorList>
    </citation>
    <scope>NUCLEOTIDE SEQUENCE</scope>
</reference>
<name>A0A218MLI0_9VIRU</name>
<reference evidence="1" key="2">
    <citation type="journal article" date="2017" name="Nat. Commun.">
        <title>Single-virus genomics reveals hidden cosmopolitan and abundant viruses.</title>
        <authorList>
            <person name="Martinez-Hernandez F."/>
            <person name="Fornas O."/>
            <person name="Lluesma Gomez M."/>
            <person name="Bolduc B."/>
            <person name="de la Cruz Pena M.J."/>
            <person name="Martinez J.M."/>
            <person name="Anton J."/>
            <person name="Gasol J.M."/>
            <person name="Rosselli R."/>
            <person name="Rodriguez-Valera F."/>
            <person name="Sullivan M.B."/>
            <person name="Acinas S.G."/>
            <person name="Martinez-Garcia M."/>
        </authorList>
    </citation>
    <scope>NUCLEOTIDE SEQUENCE</scope>
</reference>
<organism evidence="1">
    <name type="scientific">uncultured virus</name>
    <dbReference type="NCBI Taxonomy" id="340016"/>
    <lineage>
        <taxon>Viruses</taxon>
        <taxon>environmental samples</taxon>
    </lineage>
</organism>
<sequence>MAVNIIKIKRTTGTTAPSSLNAGELAFSGGTGTQSNLGQRLFIGDPANSNAVTVIGGNYFSNLMDHAHGTTTASSALIVDANKSTSELRTAALYLGTSGSDTLVTATATEINSALDGITSTAAELNLLDGSVANTVVNGKAVIYGGSGQVKGTLSTAAQPNITSLGTLSALTVTGDLAVTGAVDMNTSTFDIDATDDIDIDTTDTTGGIAIGTANSGVPISIGHATSETTFGDNVTVTGNLTVQGTTTTVDSTTVSIADPVFEIGASGSDDNLDRGVKFKYNDGGPKVGFFGFDDSDGKFKFIPDATDSSSVFSGSNGTFVGTFEGNATTATTVTQAAQSAITTLANLVTVGTITGGVWNSTAIGTAYGGTGLTSVGSSGQILVSNGSALAYQNIDGGTYS</sequence>
<dbReference type="EMBL" id="KY052815">
    <property type="protein sequence ID" value="ASF00146.1"/>
    <property type="molecule type" value="Genomic_DNA"/>
</dbReference>
<evidence type="ECO:0008006" key="2">
    <source>
        <dbReference type="Google" id="ProtNLM"/>
    </source>
</evidence>
<proteinExistence type="predicted"/>
<evidence type="ECO:0000313" key="1">
    <source>
        <dbReference type="EMBL" id="ASF00146.1"/>
    </source>
</evidence>
<protein>
    <recommendedName>
        <fullName evidence="2">Major tropism determinant N-terminal domain-containing protein</fullName>
    </recommendedName>
</protein>